<protein>
    <submittedName>
        <fullName evidence="2">Tripartite tricarboxylate transporter TctB family protein</fullName>
    </submittedName>
</protein>
<dbReference type="OrthoDB" id="386670at2157"/>
<keyword evidence="1" id="KW-0472">Membrane</keyword>
<evidence type="ECO:0000256" key="1">
    <source>
        <dbReference type="SAM" id="Phobius"/>
    </source>
</evidence>
<gene>
    <name evidence="2" type="ORF">HUG12_00450</name>
</gene>
<dbReference type="AlphaFoldDB" id="A0A7D5L8F2"/>
<organism evidence="2 3">
    <name type="scientific">Halorarum salinum</name>
    <dbReference type="NCBI Taxonomy" id="2743089"/>
    <lineage>
        <taxon>Archaea</taxon>
        <taxon>Methanobacteriati</taxon>
        <taxon>Methanobacteriota</taxon>
        <taxon>Stenosarchaea group</taxon>
        <taxon>Halobacteria</taxon>
        <taxon>Halobacteriales</taxon>
        <taxon>Haloferacaceae</taxon>
        <taxon>Halorarum</taxon>
    </lineage>
</organism>
<feature type="transmembrane region" description="Helical" evidence="1">
    <location>
        <begin position="153"/>
        <end position="171"/>
    </location>
</feature>
<evidence type="ECO:0000313" key="2">
    <source>
        <dbReference type="EMBL" id="QLG60307.1"/>
    </source>
</evidence>
<dbReference type="RefSeq" id="WP_179266893.1">
    <property type="nucleotide sequence ID" value="NZ_CP058579.1"/>
</dbReference>
<accession>A0A7D5L8F2</accession>
<keyword evidence="3" id="KW-1185">Reference proteome</keyword>
<keyword evidence="1" id="KW-1133">Transmembrane helix</keyword>
<proteinExistence type="predicted"/>
<dbReference type="Proteomes" id="UP000509626">
    <property type="component" value="Chromosome"/>
</dbReference>
<name>A0A7D5L8F2_9EURY</name>
<feature type="transmembrane region" description="Helical" evidence="1">
    <location>
        <begin position="114"/>
        <end position="147"/>
    </location>
</feature>
<reference evidence="2 3" key="1">
    <citation type="submission" date="2020-06" db="EMBL/GenBank/DDBJ databases">
        <title>NJ-3-1, isolated from saline soil.</title>
        <authorList>
            <person name="Cui H.L."/>
            <person name="Shi X."/>
        </authorList>
    </citation>
    <scope>NUCLEOTIDE SEQUENCE [LARGE SCALE GENOMIC DNA]</scope>
    <source>
        <strain evidence="2 3">NJ-3-1</strain>
    </source>
</reference>
<dbReference type="GeneID" id="56035883"/>
<dbReference type="KEGG" id="halu:HUG12_00450"/>
<keyword evidence="1" id="KW-0812">Transmembrane</keyword>
<feature type="transmembrane region" description="Helical" evidence="1">
    <location>
        <begin position="39"/>
        <end position="57"/>
    </location>
</feature>
<sequence length="185" mass="20266">MPEEHKKEVVELLVAIAVLIVFLAPAMDLEGPLGQFPRIFLFAGVVFLSTEVVIRFLPEPYRQIALNFSSGLTNEMTEGVQEEVDEKTNPSAAADNDAETVGPVGAVESDVGKLFLFLGVLGAFYAISYLVGFLPAIPLLTFAIIYLFGKWNWKIWLVTTALLVALIYGLFGEVMNIPITEGELL</sequence>
<evidence type="ECO:0000313" key="3">
    <source>
        <dbReference type="Proteomes" id="UP000509626"/>
    </source>
</evidence>
<feature type="transmembrane region" description="Helical" evidence="1">
    <location>
        <begin position="9"/>
        <end position="27"/>
    </location>
</feature>
<dbReference type="EMBL" id="CP058579">
    <property type="protein sequence ID" value="QLG60307.1"/>
    <property type="molecule type" value="Genomic_DNA"/>
</dbReference>